<dbReference type="InterPro" id="IPR003423">
    <property type="entry name" value="OMP_efflux"/>
</dbReference>
<dbReference type="PANTHER" id="PTHR30203">
    <property type="entry name" value="OUTER MEMBRANE CATION EFFLUX PROTEIN"/>
    <property type="match status" value="1"/>
</dbReference>
<dbReference type="EMBL" id="CP021023">
    <property type="protein sequence ID" value="ARN57688.1"/>
    <property type="molecule type" value="Genomic_DNA"/>
</dbReference>
<proteinExistence type="inferred from homology"/>
<dbReference type="Pfam" id="PF02321">
    <property type="entry name" value="OEP"/>
    <property type="match status" value="2"/>
</dbReference>
<evidence type="ECO:0000256" key="2">
    <source>
        <dbReference type="SAM" id="Coils"/>
    </source>
</evidence>
<keyword evidence="2" id="KW-0175">Coiled coil</keyword>
<gene>
    <name evidence="3" type="primary">czcC</name>
    <name evidence="3" type="ORF">STSP1_02109</name>
</gene>
<dbReference type="Gene3D" id="1.20.1600.10">
    <property type="entry name" value="Outer membrane efflux proteins (OEP)"/>
    <property type="match status" value="1"/>
</dbReference>
<dbReference type="PROSITE" id="PS51257">
    <property type="entry name" value="PROKAR_LIPOPROTEIN"/>
    <property type="match status" value="1"/>
</dbReference>
<dbReference type="GO" id="GO:0015562">
    <property type="term" value="F:efflux transmembrane transporter activity"/>
    <property type="evidence" value="ECO:0007669"/>
    <property type="project" value="InterPro"/>
</dbReference>
<dbReference type="PANTHER" id="PTHR30203:SF24">
    <property type="entry name" value="BLR4935 PROTEIN"/>
    <property type="match status" value="1"/>
</dbReference>
<dbReference type="AlphaFoldDB" id="A0A1W6LPG8"/>
<reference evidence="4" key="1">
    <citation type="submission" date="2017-04" db="EMBL/GenBank/DDBJ databases">
        <title>Comparative genomics and description of representatives of a novel lineage of planctomycetes thriving in anoxic sediments.</title>
        <authorList>
            <person name="Spring S."/>
            <person name="Bunk B."/>
            <person name="Sproer C."/>
        </authorList>
    </citation>
    <scope>NUCLEOTIDE SEQUENCE [LARGE SCALE GENOMIC DNA]</scope>
    <source>
        <strain evidence="4">ST-PulAB-D4</strain>
    </source>
</reference>
<evidence type="ECO:0000256" key="1">
    <source>
        <dbReference type="ARBA" id="ARBA00007613"/>
    </source>
</evidence>
<keyword evidence="4" id="KW-1185">Reference proteome</keyword>
<name>A0A1W6LPG8_9BACT</name>
<sequence length="451" mass="50130">MVKILFPLLSIILLAGCGESASKAVFSRNQSLEQKTNISNVLPESSVDDSDEYKISEPNDVLTLRDALSLTLMKNPKLKAYSYQIRADEARALQAGLLPNPEVGVEVEEIGGTGGKSGFDAAETVISISQLIELADKAQKRKKAASLQRELAEWDYKSIRLDVFTSAANAFVEVLGAQRTLSLNQELLTLSEKLVETVSQRVEAGKDAPIEQEKAKVLKAKLEIQYNQALQNLQSSRKKLVSFWSADAPIFTKAQGQLEGIEPVPAFSKLKEQIENNPDIARWKTKLDRADAMIDLEDARERRDITLSAGVKRSNETGDNSFFVGFSVPLPLNDRNQGNKLAAINDKLKTHQLQKNAELQIYSQLSETYSWLSNSYTQAVKTKQDVLTGARAAFQAAREAYEQGKAEYLVVLDTQRTLFEAEESYIDSLVSYHKAKVNIERLTGQTIHTEK</sequence>
<accession>A0A1W6LPG8</accession>
<evidence type="ECO:0000313" key="4">
    <source>
        <dbReference type="Proteomes" id="UP000193334"/>
    </source>
</evidence>
<dbReference type="KEGG" id="pbp:STSP1_02109"/>
<dbReference type="SUPFAM" id="SSF56954">
    <property type="entry name" value="Outer membrane efflux proteins (OEP)"/>
    <property type="match status" value="1"/>
</dbReference>
<dbReference type="Proteomes" id="UP000193334">
    <property type="component" value="Chromosome"/>
</dbReference>
<protein>
    <submittedName>
        <fullName evidence="3">Cation efflux system protein CzcC</fullName>
    </submittedName>
</protein>
<dbReference type="RefSeq" id="WP_085756315.1">
    <property type="nucleotide sequence ID" value="NZ_CP021023.1"/>
</dbReference>
<comment type="similarity">
    <text evidence="1">Belongs to the outer membrane factor (OMF) (TC 1.B.17) family.</text>
</comment>
<feature type="coiled-coil region" evidence="2">
    <location>
        <begin position="212"/>
        <end position="239"/>
    </location>
</feature>
<organism evidence="3 4">
    <name type="scientific">Sedimentisphaera salicampi</name>
    <dbReference type="NCBI Taxonomy" id="1941349"/>
    <lineage>
        <taxon>Bacteria</taxon>
        <taxon>Pseudomonadati</taxon>
        <taxon>Planctomycetota</taxon>
        <taxon>Phycisphaerae</taxon>
        <taxon>Sedimentisphaerales</taxon>
        <taxon>Sedimentisphaeraceae</taxon>
        <taxon>Sedimentisphaera</taxon>
    </lineage>
</organism>
<dbReference type="InterPro" id="IPR010131">
    <property type="entry name" value="MdtP/NodT-like"/>
</dbReference>
<evidence type="ECO:0000313" key="3">
    <source>
        <dbReference type="EMBL" id="ARN57688.1"/>
    </source>
</evidence>
<dbReference type="STRING" id="1941349.STSP1_02109"/>